<evidence type="ECO:0000313" key="2">
    <source>
        <dbReference type="EMBL" id="CAG8449416.1"/>
    </source>
</evidence>
<keyword evidence="3" id="KW-1185">Reference proteome</keyword>
<accession>A0A9N8VAC7</accession>
<evidence type="ECO:0000256" key="1">
    <source>
        <dbReference type="SAM" id="Coils"/>
    </source>
</evidence>
<proteinExistence type="predicted"/>
<gene>
    <name evidence="2" type="ORF">CPELLU_LOCUS56</name>
</gene>
<dbReference type="Proteomes" id="UP000789759">
    <property type="component" value="Unassembled WGS sequence"/>
</dbReference>
<sequence>MSSSKYLEAFDKYSHYVDDQIIKNESHIMNMSYDEFKTLLENDKKNILDYCEFGKYEKIINANKLFKNNINILHTIRKNICDILKKELPDKENFIIDIIENNKNPNLLMYKGFVYNFLRDDNIINELNDKKLVDLEKKRLDSLKKTSIINWFEWWRYLLSIYPELNIINIYWIFEKIAKRKIQLQDYCGIEFLIDDFLTDNRFENFMKGGIYEPFFWNTLDISNDDKKIIANNWIKNMDKLIKLEKNTDMNQYIDRLLSISENIKNDQFIKSDSTNFFTYHFNNDIEKRKNYIDDDGPIKTLIETTNISNDAKNKFEKRRLEILYGKPISSDPLDEFELNIFNNLKKEIENVDLINISKLENINIKILNSNLSEENIDKLQNLSNDKYKKLVKEQYDIFINNISEANSLENVNELFDLVINNKLLSDIQKNLLTSELQKKEINVQQNSQFLFLQKIILEEIDIDKLEHGIKNGIIDSSLNESDKILLEKIRIKRINELKENHEIITFDKLKEEINNINLLSVNEILKHGNLYHKISNPNLSMDEIVELETLKNKKIDKLITEQFIIFENQLNTLDNIDELHNLNTEVYDNKLLPNDKKEIILNYIEEKLKIISGKDNLERENNEKYDKIIKNIDKFPTPEILDKFFNENINSLNENYLTDNRRIITLNNIYNLKKNSLIEEFTKKENLKYESLIDNINNCNEPYLLIDEYYNDIYRNIEELDEKYLLTENTKEKLHNLKKERKNILENENI</sequence>
<reference evidence="2" key="1">
    <citation type="submission" date="2021-06" db="EMBL/GenBank/DDBJ databases">
        <authorList>
            <person name="Kallberg Y."/>
            <person name="Tangrot J."/>
            <person name="Rosling A."/>
        </authorList>
    </citation>
    <scope>NUCLEOTIDE SEQUENCE</scope>
    <source>
        <strain evidence="2">FL966</strain>
    </source>
</reference>
<protein>
    <submittedName>
        <fullName evidence="2">8833_t:CDS:1</fullName>
    </submittedName>
</protein>
<dbReference type="EMBL" id="CAJVQA010000007">
    <property type="protein sequence ID" value="CAG8449416.1"/>
    <property type="molecule type" value="Genomic_DNA"/>
</dbReference>
<name>A0A9N8VAC7_9GLOM</name>
<comment type="caution">
    <text evidence="2">The sequence shown here is derived from an EMBL/GenBank/DDBJ whole genome shotgun (WGS) entry which is preliminary data.</text>
</comment>
<organism evidence="2 3">
    <name type="scientific">Cetraspora pellucida</name>
    <dbReference type="NCBI Taxonomy" id="1433469"/>
    <lineage>
        <taxon>Eukaryota</taxon>
        <taxon>Fungi</taxon>
        <taxon>Fungi incertae sedis</taxon>
        <taxon>Mucoromycota</taxon>
        <taxon>Glomeromycotina</taxon>
        <taxon>Glomeromycetes</taxon>
        <taxon>Diversisporales</taxon>
        <taxon>Gigasporaceae</taxon>
        <taxon>Cetraspora</taxon>
    </lineage>
</organism>
<feature type="coiled-coil region" evidence="1">
    <location>
        <begin position="718"/>
        <end position="748"/>
    </location>
</feature>
<evidence type="ECO:0000313" key="3">
    <source>
        <dbReference type="Proteomes" id="UP000789759"/>
    </source>
</evidence>
<keyword evidence="1" id="KW-0175">Coiled coil</keyword>
<dbReference type="AlphaFoldDB" id="A0A9N8VAC7"/>